<dbReference type="InterPro" id="IPR006427">
    <property type="entry name" value="Portal_HK97"/>
</dbReference>
<name>A0A8J6YQ55_9RHOB</name>
<evidence type="ECO:0000313" key="2">
    <source>
        <dbReference type="Proteomes" id="UP000609121"/>
    </source>
</evidence>
<keyword evidence="2" id="KW-1185">Reference proteome</keyword>
<gene>
    <name evidence="1" type="ORF">ICN82_04555</name>
</gene>
<dbReference type="NCBIfam" id="TIGR01537">
    <property type="entry name" value="portal_HK97"/>
    <property type="match status" value="1"/>
</dbReference>
<reference evidence="1" key="1">
    <citation type="submission" date="2020-09" db="EMBL/GenBank/DDBJ databases">
        <title>A novel bacterium of genus Mangrovicoccus, isolated from South China Sea.</title>
        <authorList>
            <person name="Huang H."/>
            <person name="Mo K."/>
            <person name="Hu Y."/>
        </authorList>
    </citation>
    <scope>NUCLEOTIDE SEQUENCE</scope>
    <source>
        <strain evidence="1">HB182678</strain>
    </source>
</reference>
<dbReference type="InterPro" id="IPR006944">
    <property type="entry name" value="Phage/GTA_portal"/>
</dbReference>
<sequence>MTVIDKALSVVGLQRKGQLWHLADGRPQPVGGTGMAGPVVTPSSSMKLSAVWACANLIGGVTSSLPHELRRTSGEESRVEEGHPLHAVIYDSPNYDQTPVDFWDFMNQSIELWGNAYARIARNDAGRILALYPIQPDAMSVARAADGREILYRWSDEGRAWERGSRDVLHIRGPGGNPLGGMSTLSFGVNSMAAAMAAEQAASGMFANGMLSSVVLAFKEWMTPEQRAITDARLAEKYMGAMNAGRPFFVEGGTEVKALNINPKDAQMLEARQFSIEEICRFFQVPPVLIGHAGAATAWPTSVEQQVIMFQKFYLRRRIKRIEQAVTKQLLSAAERAQGLAMRINMEGLLRGDTASRAAWYQTMTQIGAMTINDVRRLEGMAPVAGGDVPRMQVQNVPITETEGLQ</sequence>
<evidence type="ECO:0000313" key="1">
    <source>
        <dbReference type="EMBL" id="MBE3637473.1"/>
    </source>
</evidence>
<dbReference type="AlphaFoldDB" id="A0A8J6YQ55"/>
<protein>
    <submittedName>
        <fullName evidence="1">Phage portal protein</fullName>
    </submittedName>
</protein>
<dbReference type="RefSeq" id="WP_193180118.1">
    <property type="nucleotide sequence ID" value="NZ_JACVXA010000009.1"/>
</dbReference>
<accession>A0A8J6YQ55</accession>
<dbReference type="EMBL" id="JACVXA010000009">
    <property type="protein sequence ID" value="MBE3637473.1"/>
    <property type="molecule type" value="Genomic_DNA"/>
</dbReference>
<dbReference type="Pfam" id="PF04860">
    <property type="entry name" value="Phage_portal"/>
    <property type="match status" value="1"/>
</dbReference>
<dbReference type="Proteomes" id="UP000609121">
    <property type="component" value="Unassembled WGS sequence"/>
</dbReference>
<proteinExistence type="predicted"/>
<comment type="caution">
    <text evidence="1">The sequence shown here is derived from an EMBL/GenBank/DDBJ whole genome shotgun (WGS) entry which is preliminary data.</text>
</comment>
<organism evidence="1 2">
    <name type="scientific">Mangrovicoccus algicola</name>
    <dbReference type="NCBI Taxonomy" id="2771008"/>
    <lineage>
        <taxon>Bacteria</taxon>
        <taxon>Pseudomonadati</taxon>
        <taxon>Pseudomonadota</taxon>
        <taxon>Alphaproteobacteria</taxon>
        <taxon>Rhodobacterales</taxon>
        <taxon>Paracoccaceae</taxon>
        <taxon>Mangrovicoccus</taxon>
    </lineage>
</organism>